<organism evidence="3 4">
    <name type="scientific">Corynebacterium lowii</name>
    <dbReference type="NCBI Taxonomy" id="1544413"/>
    <lineage>
        <taxon>Bacteria</taxon>
        <taxon>Bacillati</taxon>
        <taxon>Actinomycetota</taxon>
        <taxon>Actinomycetes</taxon>
        <taxon>Mycobacteriales</taxon>
        <taxon>Corynebacteriaceae</taxon>
        <taxon>Corynebacterium</taxon>
    </lineage>
</organism>
<keyword evidence="4" id="KW-1185">Reference proteome</keyword>
<dbReference type="InterPro" id="IPR021202">
    <property type="entry name" value="Rv3654c-like"/>
</dbReference>
<dbReference type="PATRIC" id="fig|1544413.3.peg.291"/>
<name>A0A0Q0U5E2_9CORY</name>
<evidence type="ECO:0000313" key="3">
    <source>
        <dbReference type="EMBL" id="KQB87235.1"/>
    </source>
</evidence>
<gene>
    <name evidence="3" type="ORF">Clow_00289</name>
</gene>
<dbReference type="Proteomes" id="UP000050488">
    <property type="component" value="Unassembled WGS sequence"/>
</dbReference>
<evidence type="ECO:0000313" key="4">
    <source>
        <dbReference type="Proteomes" id="UP000050488"/>
    </source>
</evidence>
<proteinExistence type="predicted"/>
<evidence type="ECO:0000256" key="1">
    <source>
        <dbReference type="SAM" id="Phobius"/>
    </source>
</evidence>
<reference evidence="3 4" key="1">
    <citation type="submission" date="2015-10" db="EMBL/GenBank/DDBJ databases">
        <title>Corynebacteirum lowii and Corynebacterium oculi species nova, derived from human clinical disease and and emended description of Corynebacterium mastiditis.</title>
        <authorList>
            <person name="Bernard K."/>
            <person name="Pacheco A.L."/>
            <person name="Mcdougall C."/>
            <person name="Burtx T."/>
            <person name="Weibe D."/>
            <person name="Tyler S."/>
            <person name="Olson A.B."/>
            <person name="Cnockaert M."/>
            <person name="Eguchi H."/>
            <person name="Kuwahara T."/>
            <person name="Nakayama-Imaohji H."/>
            <person name="Boudewijins M."/>
            <person name="Van Hoecke F."/>
            <person name="Bernier A.-M."/>
            <person name="Vandamme P."/>
        </authorList>
    </citation>
    <scope>NUCLEOTIDE SEQUENCE [LARGE SCALE GENOMIC DNA]</scope>
    <source>
        <strain evidence="3 4">NML 130206</strain>
    </source>
</reference>
<dbReference type="AlphaFoldDB" id="A0A0Q0U5E2"/>
<dbReference type="STRING" id="1544413.Clow_00289"/>
<feature type="transmembrane region" description="Helical" evidence="1">
    <location>
        <begin position="12"/>
        <end position="39"/>
    </location>
</feature>
<dbReference type="EMBL" id="LKEV01000001">
    <property type="protein sequence ID" value="KQB87235.1"/>
    <property type="molecule type" value="Genomic_DNA"/>
</dbReference>
<sequence length="107" mass="11182">MKKGARSEEGYSTLIAASLCAVLVGIAGMIVVITGGVVAQHHAQVAADMAALSAAQAYFAGEEPCRVAEENARDNNAALVHCQMEDSDAVVTTRVKRREARSRAGPI</sequence>
<dbReference type="InterPro" id="IPR028087">
    <property type="entry name" value="Tad_N"/>
</dbReference>
<keyword evidence="1" id="KW-0812">Transmembrane</keyword>
<protein>
    <recommendedName>
        <fullName evidence="2">Putative Flp pilus-assembly TadG-like N-terminal domain-containing protein</fullName>
    </recommendedName>
</protein>
<feature type="domain" description="Putative Flp pilus-assembly TadG-like N-terminal" evidence="2">
    <location>
        <begin position="10"/>
        <end position="57"/>
    </location>
</feature>
<comment type="caution">
    <text evidence="3">The sequence shown here is derived from an EMBL/GenBank/DDBJ whole genome shotgun (WGS) entry which is preliminary data.</text>
</comment>
<evidence type="ECO:0000259" key="2">
    <source>
        <dbReference type="Pfam" id="PF13400"/>
    </source>
</evidence>
<keyword evidence="1" id="KW-1133">Transmembrane helix</keyword>
<keyword evidence="1" id="KW-0472">Membrane</keyword>
<dbReference type="RefSeq" id="WP_055175240.1">
    <property type="nucleotide sequence ID" value="NZ_JAUSQY010000001.1"/>
</dbReference>
<accession>A0A0Q0U5E2</accession>
<dbReference type="NCBIfam" id="TIGR03816">
    <property type="entry name" value="tadE_like_DECH"/>
    <property type="match status" value="1"/>
</dbReference>
<dbReference type="Pfam" id="PF13400">
    <property type="entry name" value="Tad"/>
    <property type="match status" value="1"/>
</dbReference>